<feature type="domain" description="Sporulation stage II protein D amidase enhancer LytB N-terminal" evidence="2">
    <location>
        <begin position="124"/>
        <end position="215"/>
    </location>
</feature>
<dbReference type="GO" id="GO:0030435">
    <property type="term" value="P:sporulation resulting in formation of a cellular spore"/>
    <property type="evidence" value="ECO:0007669"/>
    <property type="project" value="InterPro"/>
</dbReference>
<proteinExistence type="predicted"/>
<comment type="caution">
    <text evidence="3">The sequence shown here is derived from an EMBL/GenBank/DDBJ whole genome shotgun (WGS) entry which is preliminary data.</text>
</comment>
<gene>
    <name evidence="3" type="ORF">DRP44_01980</name>
</gene>
<accession>A0A660SAC7</accession>
<keyword evidence="1" id="KW-0472">Membrane</keyword>
<dbReference type="EMBL" id="QNBC01000015">
    <property type="protein sequence ID" value="RKX67623.1"/>
    <property type="molecule type" value="Genomic_DNA"/>
</dbReference>
<evidence type="ECO:0000259" key="2">
    <source>
        <dbReference type="Pfam" id="PF08486"/>
    </source>
</evidence>
<dbReference type="Pfam" id="PF08486">
    <property type="entry name" value="SpoIID"/>
    <property type="match status" value="1"/>
</dbReference>
<dbReference type="PANTHER" id="PTHR30032">
    <property type="entry name" value="N-ACETYLMURAMOYL-L-ALANINE AMIDASE-RELATED"/>
    <property type="match status" value="1"/>
</dbReference>
<evidence type="ECO:0000256" key="1">
    <source>
        <dbReference type="SAM" id="Phobius"/>
    </source>
</evidence>
<dbReference type="AlphaFoldDB" id="A0A660SAC7"/>
<keyword evidence="1" id="KW-0812">Transmembrane</keyword>
<reference evidence="3 4" key="1">
    <citation type="submission" date="2018-06" db="EMBL/GenBank/DDBJ databases">
        <title>Extensive metabolic versatility and redundancy in microbially diverse, dynamic hydrothermal sediments.</title>
        <authorList>
            <person name="Dombrowski N."/>
            <person name="Teske A."/>
            <person name="Baker B.J."/>
        </authorList>
    </citation>
    <scope>NUCLEOTIDE SEQUENCE [LARGE SCALE GENOMIC DNA]</scope>
    <source>
        <strain evidence="3">B35_G9</strain>
    </source>
</reference>
<organism evidence="3 4">
    <name type="scientific">candidate division TA06 bacterium</name>
    <dbReference type="NCBI Taxonomy" id="2250710"/>
    <lineage>
        <taxon>Bacteria</taxon>
        <taxon>Bacteria division TA06</taxon>
    </lineage>
</organism>
<name>A0A660SAC7_UNCT6</name>
<evidence type="ECO:0000313" key="4">
    <source>
        <dbReference type="Proteomes" id="UP000282321"/>
    </source>
</evidence>
<dbReference type="PANTHER" id="PTHR30032:SF4">
    <property type="entry name" value="AMIDASE ENHANCER"/>
    <property type="match status" value="1"/>
</dbReference>
<dbReference type="InterPro" id="IPR013486">
    <property type="entry name" value="SpoIID/LytB"/>
</dbReference>
<protein>
    <recommendedName>
        <fullName evidence="2">Sporulation stage II protein D amidase enhancer LytB N-terminal domain-containing protein</fullName>
    </recommendedName>
</protein>
<feature type="transmembrane region" description="Helical" evidence="1">
    <location>
        <begin position="6"/>
        <end position="26"/>
    </location>
</feature>
<dbReference type="Proteomes" id="UP000282321">
    <property type="component" value="Unassembled WGS sequence"/>
</dbReference>
<dbReference type="PROSITE" id="PS51257">
    <property type="entry name" value="PROKAR_LIPOPROTEIN"/>
    <property type="match status" value="1"/>
</dbReference>
<evidence type="ECO:0000313" key="3">
    <source>
        <dbReference type="EMBL" id="RKX67623.1"/>
    </source>
</evidence>
<sequence>MQNKHILKIVVIIFIAVSFSGCIHRFKLKSEPSVRVLLHSGLNNITLSSDDNIIIETNGMRGKSPSYAVWKIRYEAGVLSAHMGNKYVKNIGDYVSFFPEHPWGTIYFEGRGYKGKIEFRILNDKMIVIDNIPIESYLKGVVPYEIGNLSIDKIEAVKAQAVAARTYVIRKLENSRNKYCDVYSDIRDQVYKGVMENSNVVDMACDATRGVILTYKNRPIDAKYSSTCGGVTADARELWTNKKIPYLTPVIDAKSFLIFKGKPFCSASRYSNWTINYSKEELFKILKKNLQKLTGKSENDIGDIKSVVITKRGPSRRVIEMIVYSGAGEFRIEKNNVRMLLKNDTEPSKSLPSTLFTMETQGNKIKIIGKGYGHGAGMCQYGAMGMAEKGYNYKDILKHYYRGVHLEKVY</sequence>
<dbReference type="GO" id="GO:0030288">
    <property type="term" value="C:outer membrane-bounded periplasmic space"/>
    <property type="evidence" value="ECO:0007669"/>
    <property type="project" value="TreeGrafter"/>
</dbReference>
<keyword evidence="1" id="KW-1133">Transmembrane helix</keyword>
<dbReference type="InterPro" id="IPR051922">
    <property type="entry name" value="Bact_Sporulation_Assoc"/>
</dbReference>
<dbReference type="NCBIfam" id="TIGR02669">
    <property type="entry name" value="SpoIID_LytB"/>
    <property type="match status" value="1"/>
</dbReference>
<dbReference type="InterPro" id="IPR013693">
    <property type="entry name" value="SpoIID/LytB_N"/>
</dbReference>